<dbReference type="SUPFAM" id="SSF50199">
    <property type="entry name" value="Staphylococcal nuclease"/>
    <property type="match status" value="1"/>
</dbReference>
<dbReference type="Proteomes" id="UP000183002">
    <property type="component" value="Unassembled WGS sequence"/>
</dbReference>
<reference evidence="3 4" key="1">
    <citation type="submission" date="2016-10" db="EMBL/GenBank/DDBJ databases">
        <authorList>
            <person name="de Groot N.N."/>
        </authorList>
    </citation>
    <scope>NUCLEOTIDE SEQUENCE [LARGE SCALE GENOMIC DNA]</scope>
    <source>
        <strain evidence="3 4">CGMCC 1.10836</strain>
    </source>
</reference>
<evidence type="ECO:0000313" key="3">
    <source>
        <dbReference type="EMBL" id="SEN64125.1"/>
    </source>
</evidence>
<dbReference type="PANTHER" id="PTHR12302:SF26">
    <property type="entry name" value="BLR1266 PROTEIN"/>
    <property type="match status" value="1"/>
</dbReference>
<dbReference type="OrthoDB" id="9805504at2"/>
<dbReference type="InterPro" id="IPR016071">
    <property type="entry name" value="Staphylococal_nuclease_OB-fold"/>
</dbReference>
<dbReference type="Pfam" id="PF00565">
    <property type="entry name" value="SNase"/>
    <property type="match status" value="1"/>
</dbReference>
<gene>
    <name evidence="3" type="ORF">SAMN05216227_101930</name>
</gene>
<dbReference type="STRING" id="1077947.SAMN05216227_101930"/>
<keyword evidence="1" id="KW-0732">Signal</keyword>
<evidence type="ECO:0000256" key="1">
    <source>
        <dbReference type="SAM" id="SignalP"/>
    </source>
</evidence>
<evidence type="ECO:0000259" key="2">
    <source>
        <dbReference type="PROSITE" id="PS50830"/>
    </source>
</evidence>
<dbReference type="PANTHER" id="PTHR12302">
    <property type="entry name" value="EBNA2 BINDING PROTEIN P100"/>
    <property type="match status" value="1"/>
</dbReference>
<dbReference type="RefSeq" id="WP_050518570.1">
    <property type="nucleotide sequence ID" value="NZ_FOCO01000019.1"/>
</dbReference>
<dbReference type="Gene3D" id="2.40.50.90">
    <property type="match status" value="1"/>
</dbReference>
<proteinExistence type="predicted"/>
<evidence type="ECO:0000313" key="4">
    <source>
        <dbReference type="Proteomes" id="UP000183002"/>
    </source>
</evidence>
<keyword evidence="3" id="KW-0540">Nuclease</keyword>
<accession>A0A1H8I7K5</accession>
<feature type="signal peptide" evidence="1">
    <location>
        <begin position="1"/>
        <end position="19"/>
    </location>
</feature>
<dbReference type="InterPro" id="IPR035437">
    <property type="entry name" value="SNase_OB-fold_sf"/>
</dbReference>
<dbReference type="PROSITE" id="PS50830">
    <property type="entry name" value="TNASE_3"/>
    <property type="match status" value="1"/>
</dbReference>
<dbReference type="GO" id="GO:0004519">
    <property type="term" value="F:endonuclease activity"/>
    <property type="evidence" value="ECO:0007669"/>
    <property type="project" value="UniProtKB-KW"/>
</dbReference>
<keyword evidence="3" id="KW-0255">Endonuclease</keyword>
<organism evidence="3 4">
    <name type="scientific">Pseudorhodobacter antarcticus</name>
    <dbReference type="NCBI Taxonomy" id="1077947"/>
    <lineage>
        <taxon>Bacteria</taxon>
        <taxon>Pseudomonadati</taxon>
        <taxon>Pseudomonadota</taxon>
        <taxon>Alphaproteobacteria</taxon>
        <taxon>Rhodobacterales</taxon>
        <taxon>Paracoccaceae</taxon>
        <taxon>Pseudorhodobacter</taxon>
    </lineage>
</organism>
<sequence length="215" mass="22517">MLIIRSTLVLLLLAGPAAALTLSGQARVTDGDSLVIAGERVRLFGIDAPELAQRCDASGRDWACGAWAAEVLAGIVGRGVLACEAVDTDRYGRTVARCAVSGRDVGAAMVQAGAATAYAKYSRDYIGLERDAKAQARGIWSGAVTAPGEYRKVAKRGPAPQGCQIKGNINAKGVRIYHMPGQRDYAATRVSVAKGEAYFCSAAEARAAGFRAARR</sequence>
<name>A0A1H8I7K5_9RHOB</name>
<dbReference type="SMART" id="SM00318">
    <property type="entry name" value="SNc"/>
    <property type="match status" value="1"/>
</dbReference>
<dbReference type="AlphaFoldDB" id="A0A1H8I7K5"/>
<keyword evidence="3" id="KW-0378">Hydrolase</keyword>
<feature type="chain" id="PRO_5010274757" evidence="1">
    <location>
        <begin position="20"/>
        <end position="215"/>
    </location>
</feature>
<dbReference type="EMBL" id="FOCO01000019">
    <property type="protein sequence ID" value="SEN64125.1"/>
    <property type="molecule type" value="Genomic_DNA"/>
</dbReference>
<protein>
    <submittedName>
        <fullName evidence="3">Endonuclease YncB, thermonuclease family</fullName>
    </submittedName>
</protein>
<feature type="domain" description="TNase-like" evidence="2">
    <location>
        <begin position="27"/>
        <end position="142"/>
    </location>
</feature>
<keyword evidence="4" id="KW-1185">Reference proteome</keyword>